<feature type="transmembrane region" description="Helical" evidence="1">
    <location>
        <begin position="170"/>
        <end position="188"/>
    </location>
</feature>
<keyword evidence="1" id="KW-1133">Transmembrane helix</keyword>
<sequence length="468" mass="50982">MIQVSQMSSINRSQVSQAAALLALITRLHFYIGLFVGPFILAAALTGTAYVLTPQLEDWLYKDQLTTTATGPAHSLAEQIEVAQAAMAGQGKLFAVRPAPDAHATTRVMFSEPGLGESESRAIFVDPITLAVKGDLVVYGTSGVLPLRSKIDYMHRHLLLGDVGRNYSELAASWLWIAALGGFALWLTGGNKNRSEVAKRNGYLRHRRLHGLTGLWIGLGLLFFSATGLTWSKWAGDRIDTLRSEFGWVTPSVSLQLGSAGAMPMGEHADHQMQAAAPMVSLADPAMFDTILKVARDGGIDAAKIEIRPPKAADKAWMVREVDRSWPTQVDTIAIDGSKLAITSRADFATFSLLPKLIRWGIDAHMGILFGLPNQLLLAAFGLALAVMVVLGYRMWWRRRPQAGATAQTLTHAWQRLNSGWRTAIIVIATGLGWCLPVMGVSLLAFLIVDVMRWRMTASRVQAEGDMA</sequence>
<proteinExistence type="predicted"/>
<keyword evidence="1" id="KW-0472">Membrane</keyword>
<evidence type="ECO:0000313" key="3">
    <source>
        <dbReference type="Proteomes" id="UP000248090"/>
    </source>
</evidence>
<dbReference type="PANTHER" id="PTHR34219">
    <property type="entry name" value="IRON-REGULATED INNER MEMBRANE PROTEIN-RELATED"/>
    <property type="match status" value="1"/>
</dbReference>
<feature type="transmembrane region" description="Helical" evidence="1">
    <location>
        <begin position="209"/>
        <end position="231"/>
    </location>
</feature>
<name>A0ABX5LQJ7_9GAMM</name>
<dbReference type="Proteomes" id="UP000248090">
    <property type="component" value="Unassembled WGS sequence"/>
</dbReference>
<dbReference type="EMBL" id="LAPT01000137">
    <property type="protein sequence ID" value="PXF28944.1"/>
    <property type="molecule type" value="Genomic_DNA"/>
</dbReference>
<feature type="transmembrane region" description="Helical" evidence="1">
    <location>
        <begin position="30"/>
        <end position="52"/>
    </location>
</feature>
<keyword evidence="1" id="KW-0812">Transmembrane</keyword>
<keyword evidence="3" id="KW-1185">Reference proteome</keyword>
<evidence type="ECO:0000256" key="1">
    <source>
        <dbReference type="SAM" id="Phobius"/>
    </source>
</evidence>
<organism evidence="2 3">
    <name type="scientific">Pokkaliibacter plantistimulans</name>
    <dbReference type="NCBI Taxonomy" id="1635171"/>
    <lineage>
        <taxon>Bacteria</taxon>
        <taxon>Pseudomonadati</taxon>
        <taxon>Pseudomonadota</taxon>
        <taxon>Gammaproteobacteria</taxon>
        <taxon>Oceanospirillales</taxon>
        <taxon>Balneatrichaceae</taxon>
        <taxon>Pokkaliibacter</taxon>
    </lineage>
</organism>
<feature type="transmembrane region" description="Helical" evidence="1">
    <location>
        <begin position="424"/>
        <end position="449"/>
    </location>
</feature>
<dbReference type="Pfam" id="PF03929">
    <property type="entry name" value="PepSY_TM"/>
    <property type="match status" value="1"/>
</dbReference>
<gene>
    <name evidence="2" type="ORF">WH50_23420</name>
</gene>
<feature type="transmembrane region" description="Helical" evidence="1">
    <location>
        <begin position="376"/>
        <end position="393"/>
    </location>
</feature>
<evidence type="ECO:0000313" key="2">
    <source>
        <dbReference type="EMBL" id="PXF28944.1"/>
    </source>
</evidence>
<comment type="caution">
    <text evidence="2">The sequence shown here is derived from an EMBL/GenBank/DDBJ whole genome shotgun (WGS) entry which is preliminary data.</text>
</comment>
<reference evidence="2 3" key="1">
    <citation type="submission" date="2015-03" db="EMBL/GenBank/DDBJ databases">
        <authorList>
            <person name="Krishnan R."/>
            <person name="Midha S."/>
            <person name="Patil P.B."/>
            <person name="Rameshkumar N."/>
        </authorList>
    </citation>
    <scope>NUCLEOTIDE SEQUENCE [LARGE SCALE GENOMIC DNA]</scope>
    <source>
        <strain evidence="2 3">L1E11</strain>
    </source>
</reference>
<dbReference type="PANTHER" id="PTHR34219:SF1">
    <property type="entry name" value="PEPSY DOMAIN-CONTAINING PROTEIN"/>
    <property type="match status" value="1"/>
</dbReference>
<protein>
    <submittedName>
        <fullName evidence="2">Membrane protein</fullName>
    </submittedName>
</protein>
<dbReference type="InterPro" id="IPR005625">
    <property type="entry name" value="PepSY-ass_TM"/>
</dbReference>
<accession>A0ABX5LQJ7</accession>